<organism evidence="2 3">
    <name type="scientific">Angustibacter aerolatus</name>
    <dbReference type="NCBI Taxonomy" id="1162965"/>
    <lineage>
        <taxon>Bacteria</taxon>
        <taxon>Bacillati</taxon>
        <taxon>Actinomycetota</taxon>
        <taxon>Actinomycetes</taxon>
        <taxon>Kineosporiales</taxon>
        <taxon>Kineosporiaceae</taxon>
    </lineage>
</organism>
<evidence type="ECO:0000313" key="2">
    <source>
        <dbReference type="EMBL" id="GMA86332.1"/>
    </source>
</evidence>
<evidence type="ECO:0008006" key="4">
    <source>
        <dbReference type="Google" id="ProtNLM"/>
    </source>
</evidence>
<gene>
    <name evidence="2" type="ORF">GCM10025868_15820</name>
</gene>
<evidence type="ECO:0000313" key="3">
    <source>
        <dbReference type="Proteomes" id="UP001157017"/>
    </source>
</evidence>
<feature type="compositionally biased region" description="Basic and acidic residues" evidence="1">
    <location>
        <begin position="137"/>
        <end position="148"/>
    </location>
</feature>
<feature type="compositionally biased region" description="Polar residues" evidence="1">
    <location>
        <begin position="162"/>
        <end position="181"/>
    </location>
</feature>
<keyword evidence="3" id="KW-1185">Reference proteome</keyword>
<feature type="region of interest" description="Disordered" evidence="1">
    <location>
        <begin position="120"/>
        <end position="181"/>
    </location>
</feature>
<name>A0ABQ6JEW5_9ACTN</name>
<feature type="compositionally biased region" description="Basic residues" evidence="1">
    <location>
        <begin position="120"/>
        <end position="132"/>
    </location>
</feature>
<accession>A0ABQ6JEW5</accession>
<comment type="caution">
    <text evidence="2">The sequence shown here is derived from an EMBL/GenBank/DDBJ whole genome shotgun (WGS) entry which is preliminary data.</text>
</comment>
<sequence>MAALAAALAADGRRTLVVAEQRVALDRVLQRLSAIGLDGAVLDLRDGAGARRRVARALAASIEAVRQVPRPAADDALEQAGAAPRRARRARALAARPSRAVGVSAFDAQVALADLTGRRPAPRSRVRVRGKRLQALGRDEPRGADRPAARGRRAWAPSGSAPTTTRGSAPGWSTTPRCSAR</sequence>
<proteinExistence type="predicted"/>
<dbReference type="Proteomes" id="UP001157017">
    <property type="component" value="Unassembled WGS sequence"/>
</dbReference>
<reference evidence="3" key="1">
    <citation type="journal article" date="2019" name="Int. J. Syst. Evol. Microbiol.">
        <title>The Global Catalogue of Microorganisms (GCM) 10K type strain sequencing project: providing services to taxonomists for standard genome sequencing and annotation.</title>
        <authorList>
            <consortium name="The Broad Institute Genomics Platform"/>
            <consortium name="The Broad Institute Genome Sequencing Center for Infectious Disease"/>
            <person name="Wu L."/>
            <person name="Ma J."/>
        </authorList>
    </citation>
    <scope>NUCLEOTIDE SEQUENCE [LARGE SCALE GENOMIC DNA]</scope>
    <source>
        <strain evidence="3">NBRC 108730</strain>
    </source>
</reference>
<protein>
    <recommendedName>
        <fullName evidence="4">Helicase ATP-binding domain-containing protein</fullName>
    </recommendedName>
</protein>
<evidence type="ECO:0000256" key="1">
    <source>
        <dbReference type="SAM" id="MobiDB-lite"/>
    </source>
</evidence>
<dbReference type="EMBL" id="BSUZ01000001">
    <property type="protein sequence ID" value="GMA86332.1"/>
    <property type="molecule type" value="Genomic_DNA"/>
</dbReference>